<evidence type="ECO:0000313" key="2">
    <source>
        <dbReference type="EMBL" id="NEM96442.1"/>
    </source>
</evidence>
<comment type="caution">
    <text evidence="2">The sequence shown here is derived from an EMBL/GenBank/DDBJ whole genome shotgun (WGS) entry which is preliminary data.</text>
</comment>
<feature type="region of interest" description="Disordered" evidence="1">
    <location>
        <begin position="17"/>
        <end position="58"/>
    </location>
</feature>
<dbReference type="RefSeq" id="WP_163911660.1">
    <property type="nucleotide sequence ID" value="NZ_JAAGWD010000001.1"/>
</dbReference>
<name>A0A6B3LHF8_9BACT</name>
<organism evidence="2 3">
    <name type="scientific">Pontibacter burrus</name>
    <dbReference type="NCBI Taxonomy" id="2704466"/>
    <lineage>
        <taxon>Bacteria</taxon>
        <taxon>Pseudomonadati</taxon>
        <taxon>Bacteroidota</taxon>
        <taxon>Cytophagia</taxon>
        <taxon>Cytophagales</taxon>
        <taxon>Hymenobacteraceae</taxon>
        <taxon>Pontibacter</taxon>
    </lineage>
</organism>
<dbReference type="EMBL" id="JAAGWD010000001">
    <property type="protein sequence ID" value="NEM96442.1"/>
    <property type="molecule type" value="Genomic_DNA"/>
</dbReference>
<feature type="compositionally biased region" description="Low complexity" evidence="1">
    <location>
        <begin position="17"/>
        <end position="35"/>
    </location>
</feature>
<reference evidence="2 3" key="1">
    <citation type="submission" date="2020-02" db="EMBL/GenBank/DDBJ databases">
        <authorList>
            <person name="Kim M.K."/>
        </authorList>
    </citation>
    <scope>NUCLEOTIDE SEQUENCE [LARGE SCALE GENOMIC DNA]</scope>
    <source>
        <strain evidence="2 3">BT327</strain>
    </source>
</reference>
<dbReference type="AlphaFoldDB" id="A0A6B3LHF8"/>
<protein>
    <submittedName>
        <fullName evidence="2">Uncharacterized protein</fullName>
    </submittedName>
</protein>
<gene>
    <name evidence="2" type="ORF">GXP69_01930</name>
</gene>
<proteinExistence type="predicted"/>
<keyword evidence="3" id="KW-1185">Reference proteome</keyword>
<accession>A0A6B3LHF8</accession>
<sequence length="106" mass="11245">MLAFSCSLVLANNNANNGATATQTQNQQTTVPTATVSSTDPAKAKVKATGVRSRDKSVLDAERLDSPLSYFKEAFTPEDERSSSDMMPAMVSTVKALIATLLSTVM</sequence>
<evidence type="ECO:0000313" key="3">
    <source>
        <dbReference type="Proteomes" id="UP000474777"/>
    </source>
</evidence>
<dbReference type="Proteomes" id="UP000474777">
    <property type="component" value="Unassembled WGS sequence"/>
</dbReference>
<evidence type="ECO:0000256" key="1">
    <source>
        <dbReference type="SAM" id="MobiDB-lite"/>
    </source>
</evidence>